<organism evidence="1 2">
    <name type="scientific">Funneliformis geosporum</name>
    <dbReference type="NCBI Taxonomy" id="1117311"/>
    <lineage>
        <taxon>Eukaryota</taxon>
        <taxon>Fungi</taxon>
        <taxon>Fungi incertae sedis</taxon>
        <taxon>Mucoromycota</taxon>
        <taxon>Glomeromycotina</taxon>
        <taxon>Glomeromycetes</taxon>
        <taxon>Glomerales</taxon>
        <taxon>Glomeraceae</taxon>
        <taxon>Funneliformis</taxon>
    </lineage>
</organism>
<sequence length="99" mass="11309">READGAVWYNIKVEALRLIKIIQELVLRGRNPNLQFSRITIHDIVDVFCDAKNANVCDKDFTSLKEYGYNKNKGSSSLVDSHYIVGTMDIAIEYIENNN</sequence>
<feature type="non-terminal residue" evidence="1">
    <location>
        <position position="99"/>
    </location>
</feature>
<keyword evidence="2" id="KW-1185">Reference proteome</keyword>
<name>A0A9W4TCM0_9GLOM</name>
<comment type="caution">
    <text evidence="1">The sequence shown here is derived from an EMBL/GenBank/DDBJ whole genome shotgun (WGS) entry which is preliminary data.</text>
</comment>
<proteinExistence type="predicted"/>
<protein>
    <submittedName>
        <fullName evidence="1">11746_t:CDS:1</fullName>
    </submittedName>
</protein>
<evidence type="ECO:0000313" key="2">
    <source>
        <dbReference type="Proteomes" id="UP001153678"/>
    </source>
</evidence>
<accession>A0A9W4TCM0</accession>
<reference evidence="1" key="1">
    <citation type="submission" date="2022-08" db="EMBL/GenBank/DDBJ databases">
        <authorList>
            <person name="Kallberg Y."/>
            <person name="Tangrot J."/>
            <person name="Rosling A."/>
        </authorList>
    </citation>
    <scope>NUCLEOTIDE SEQUENCE</scope>
    <source>
        <strain evidence="1">Wild A</strain>
    </source>
</reference>
<feature type="non-terminal residue" evidence="1">
    <location>
        <position position="1"/>
    </location>
</feature>
<dbReference type="AlphaFoldDB" id="A0A9W4TCM0"/>
<gene>
    <name evidence="1" type="ORF">FWILDA_LOCUS19616</name>
</gene>
<dbReference type="EMBL" id="CAMKVN010024621">
    <property type="protein sequence ID" value="CAI2200533.1"/>
    <property type="molecule type" value="Genomic_DNA"/>
</dbReference>
<evidence type="ECO:0000313" key="1">
    <source>
        <dbReference type="EMBL" id="CAI2200533.1"/>
    </source>
</evidence>
<dbReference type="Proteomes" id="UP001153678">
    <property type="component" value="Unassembled WGS sequence"/>
</dbReference>